<reference evidence="2 3" key="1">
    <citation type="journal article" date="2020" name="IScience">
        <title>Genome Sequencing of the Endangered Kingdonia uniflora (Circaeasteraceae, Ranunculales) Reveals Potential Mechanisms of Evolutionary Specialization.</title>
        <authorList>
            <person name="Sun Y."/>
            <person name="Deng T."/>
            <person name="Zhang A."/>
            <person name="Moore M.J."/>
            <person name="Landis J.B."/>
            <person name="Lin N."/>
            <person name="Zhang H."/>
            <person name="Zhang X."/>
            <person name="Huang J."/>
            <person name="Zhang X."/>
            <person name="Sun H."/>
            <person name="Wang H."/>
        </authorList>
    </citation>
    <scope>NUCLEOTIDE SEQUENCE [LARGE SCALE GENOMIC DNA]</scope>
    <source>
        <strain evidence="2">TB1705</strain>
        <tissue evidence="2">Leaf</tissue>
    </source>
</reference>
<evidence type="ECO:0000256" key="1">
    <source>
        <dbReference type="SAM" id="MobiDB-lite"/>
    </source>
</evidence>
<feature type="region of interest" description="Disordered" evidence="1">
    <location>
        <begin position="1"/>
        <end position="22"/>
    </location>
</feature>
<organism evidence="2 3">
    <name type="scientific">Kingdonia uniflora</name>
    <dbReference type="NCBI Taxonomy" id="39325"/>
    <lineage>
        <taxon>Eukaryota</taxon>
        <taxon>Viridiplantae</taxon>
        <taxon>Streptophyta</taxon>
        <taxon>Embryophyta</taxon>
        <taxon>Tracheophyta</taxon>
        <taxon>Spermatophyta</taxon>
        <taxon>Magnoliopsida</taxon>
        <taxon>Ranunculales</taxon>
        <taxon>Circaeasteraceae</taxon>
        <taxon>Kingdonia</taxon>
    </lineage>
</organism>
<name>A0A7J7LHD6_9MAGN</name>
<feature type="region of interest" description="Disordered" evidence="1">
    <location>
        <begin position="66"/>
        <end position="86"/>
    </location>
</feature>
<feature type="compositionally biased region" description="Basic and acidic residues" evidence="1">
    <location>
        <begin position="66"/>
        <end position="83"/>
    </location>
</feature>
<keyword evidence="3" id="KW-1185">Reference proteome</keyword>
<dbReference type="Proteomes" id="UP000541444">
    <property type="component" value="Unassembled WGS sequence"/>
</dbReference>
<accession>A0A7J7LHD6</accession>
<feature type="compositionally biased region" description="Low complexity" evidence="1">
    <location>
        <begin position="1"/>
        <end position="14"/>
    </location>
</feature>
<evidence type="ECO:0000313" key="3">
    <source>
        <dbReference type="Proteomes" id="UP000541444"/>
    </source>
</evidence>
<proteinExistence type="predicted"/>
<feature type="region of interest" description="Disordered" evidence="1">
    <location>
        <begin position="107"/>
        <end position="127"/>
    </location>
</feature>
<evidence type="ECO:0000313" key="2">
    <source>
        <dbReference type="EMBL" id="KAF6141968.1"/>
    </source>
</evidence>
<feature type="compositionally biased region" description="Basic and acidic residues" evidence="1">
    <location>
        <begin position="107"/>
        <end position="125"/>
    </location>
</feature>
<protein>
    <submittedName>
        <fullName evidence="2">Uncharacterized protein</fullName>
    </submittedName>
</protein>
<feature type="region of interest" description="Disordered" evidence="1">
    <location>
        <begin position="169"/>
        <end position="204"/>
    </location>
</feature>
<gene>
    <name evidence="2" type="ORF">GIB67_037936</name>
</gene>
<sequence>MLKRGSTSGTTGSGEVERGVKKRWVDPSSKLIGTKVTKNQSGVEDELKVTEDRTRLAASKGMEEINKVDGGGESRAQEWEGRAQEGGSSIKIRFGLGGEATEFYEGRARGRDLRPNRKNGEESRRGGRLGHHLLKMGYFKTEVNGIMEDTCIEVEEDEADRAEVVRGLDGVSPQTERENQVDDMVNPENKNEKAPPARGHDRLPETSCVSTRKILGPRGVASKTISRNLQREPQPSIHLGDEVLSKISRSHQISIRQEEEQRPQHQVLARDHLSEGTGTHHLQPACPAIQLARHYVTKEHMNQRIKELIEAQVLGTTGDVTKLQGSPIAQDLFDMEIPKGFQTLKLRKYKDTGPKDHIQ</sequence>
<feature type="compositionally biased region" description="Basic and acidic residues" evidence="1">
    <location>
        <begin position="189"/>
        <end position="204"/>
    </location>
</feature>
<comment type="caution">
    <text evidence="2">The sequence shown here is derived from an EMBL/GenBank/DDBJ whole genome shotgun (WGS) entry which is preliminary data.</text>
</comment>
<dbReference type="AlphaFoldDB" id="A0A7J7LHD6"/>
<dbReference type="EMBL" id="JACGCM010002284">
    <property type="protein sequence ID" value="KAF6141968.1"/>
    <property type="molecule type" value="Genomic_DNA"/>
</dbReference>